<dbReference type="PANTHER" id="PTHR30160:SF7">
    <property type="entry name" value="ADP-HEPTOSE--LPS HEPTOSYLTRANSFERASE 2"/>
    <property type="match status" value="1"/>
</dbReference>
<dbReference type="AlphaFoldDB" id="A0A967AWN8"/>
<reference evidence="3" key="1">
    <citation type="submission" date="2019-07" db="EMBL/GenBank/DDBJ databases">
        <authorList>
            <person name="De-Chao Zhang Q."/>
        </authorList>
    </citation>
    <scope>NUCLEOTIDE SEQUENCE</scope>
    <source>
        <strain evidence="3">TP-CH-4</strain>
    </source>
</reference>
<dbReference type="EMBL" id="VIKU02000007">
    <property type="protein sequence ID" value="NHF61284.1"/>
    <property type="molecule type" value="Genomic_DNA"/>
</dbReference>
<dbReference type="InterPro" id="IPR051199">
    <property type="entry name" value="LPS_LOS_Heptosyltrfase"/>
</dbReference>
<dbReference type="PANTHER" id="PTHR30160">
    <property type="entry name" value="TETRAACYLDISACCHARIDE 4'-KINASE-RELATED"/>
    <property type="match status" value="1"/>
</dbReference>
<dbReference type="Proteomes" id="UP000707206">
    <property type="component" value="Unassembled WGS sequence"/>
</dbReference>
<dbReference type="GO" id="GO:0008713">
    <property type="term" value="F:ADP-heptose-lipopolysaccharide heptosyltransferase activity"/>
    <property type="evidence" value="ECO:0007669"/>
    <property type="project" value="TreeGrafter"/>
</dbReference>
<dbReference type="Gene3D" id="3.40.50.2000">
    <property type="entry name" value="Glycogen Phosphorylase B"/>
    <property type="match status" value="2"/>
</dbReference>
<protein>
    <submittedName>
        <fullName evidence="3">Glycosyltransferase family 9 protein</fullName>
    </submittedName>
</protein>
<evidence type="ECO:0000256" key="2">
    <source>
        <dbReference type="ARBA" id="ARBA00022679"/>
    </source>
</evidence>
<dbReference type="CDD" id="cd03789">
    <property type="entry name" value="GT9_LPS_heptosyltransferase"/>
    <property type="match status" value="1"/>
</dbReference>
<keyword evidence="4" id="KW-1185">Reference proteome</keyword>
<keyword evidence="1" id="KW-0328">Glycosyltransferase</keyword>
<dbReference type="InterPro" id="IPR002201">
    <property type="entry name" value="Glyco_trans_9"/>
</dbReference>
<comment type="caution">
    <text evidence="3">The sequence shown here is derived from an EMBL/GenBank/DDBJ whole genome shotgun (WGS) entry which is preliminary data.</text>
</comment>
<sequence>MKFLVIQQKMIGDVLTSTIICENLRHLYPDGEIHFIANESTLPVLQNNPDIDKIITFKNEHRTNKRALYRFLKKIKKERYDAVIDAYGKLESNLMTYFSGAKYKISHHKWYTQWLYTDTVEENLHPNKSLPLAVENRLQLLNPLLGHKNQFQTRPKIYLSQSEVDSASTKIDRVRTYRGQKIVMISILGSSNLKTYPAEYMAKVIDTIADNTRVRLLFNYIPSQEKEARTIFDKCKPTTREKVAFDFYAPSLRDFIVLLSQCNALIGNEGGAVNMAKALNVPTFCIFSPFIIKGAWHNETGKEHHGEHLKDYRPELFTGLNKKDIKENIATLYQAFEPDLFKINLVDFLDTYCKE</sequence>
<organism evidence="3 4">
    <name type="scientific">Pelagihabitans pacificus</name>
    <dbReference type="NCBI Taxonomy" id="2696054"/>
    <lineage>
        <taxon>Bacteria</taxon>
        <taxon>Pseudomonadati</taxon>
        <taxon>Bacteroidota</taxon>
        <taxon>Flavobacteriia</taxon>
        <taxon>Flavobacteriales</taxon>
        <taxon>Flavobacteriaceae</taxon>
        <taxon>Pelagihabitans</taxon>
    </lineage>
</organism>
<name>A0A967AWN8_9FLAO</name>
<gene>
    <name evidence="3" type="ORF">FK220_018165</name>
</gene>
<keyword evidence="2" id="KW-0808">Transferase</keyword>
<dbReference type="GO" id="GO:0009244">
    <property type="term" value="P:lipopolysaccharide core region biosynthetic process"/>
    <property type="evidence" value="ECO:0007669"/>
    <property type="project" value="TreeGrafter"/>
</dbReference>
<reference evidence="3" key="2">
    <citation type="submission" date="2020-03" db="EMBL/GenBank/DDBJ databases">
        <title>Flavobacteriaceae bacterium strain TP-CH-4, a member of the family Flavobacteriaceae isolated from a deep-sea seamount.</title>
        <authorList>
            <person name="Zhang D.-C."/>
        </authorList>
    </citation>
    <scope>NUCLEOTIDE SEQUENCE</scope>
    <source>
        <strain evidence="3">TP-CH-4</strain>
    </source>
</reference>
<dbReference type="GO" id="GO:0005829">
    <property type="term" value="C:cytosol"/>
    <property type="evidence" value="ECO:0007669"/>
    <property type="project" value="TreeGrafter"/>
</dbReference>
<dbReference type="SUPFAM" id="SSF53756">
    <property type="entry name" value="UDP-Glycosyltransferase/glycogen phosphorylase"/>
    <property type="match status" value="1"/>
</dbReference>
<evidence type="ECO:0000313" key="4">
    <source>
        <dbReference type="Proteomes" id="UP000707206"/>
    </source>
</evidence>
<accession>A0A967AWN8</accession>
<dbReference type="Pfam" id="PF01075">
    <property type="entry name" value="Glyco_transf_9"/>
    <property type="match status" value="1"/>
</dbReference>
<proteinExistence type="predicted"/>
<evidence type="ECO:0000256" key="1">
    <source>
        <dbReference type="ARBA" id="ARBA00022676"/>
    </source>
</evidence>
<evidence type="ECO:0000313" key="3">
    <source>
        <dbReference type="EMBL" id="NHF61284.1"/>
    </source>
</evidence>